<evidence type="ECO:0000313" key="2">
    <source>
        <dbReference type="Proteomes" id="UP000242188"/>
    </source>
</evidence>
<dbReference type="Proteomes" id="UP000242188">
    <property type="component" value="Unassembled WGS sequence"/>
</dbReference>
<organism evidence="1 2">
    <name type="scientific">Mizuhopecten yessoensis</name>
    <name type="common">Japanese scallop</name>
    <name type="synonym">Patinopecten yessoensis</name>
    <dbReference type="NCBI Taxonomy" id="6573"/>
    <lineage>
        <taxon>Eukaryota</taxon>
        <taxon>Metazoa</taxon>
        <taxon>Spiralia</taxon>
        <taxon>Lophotrochozoa</taxon>
        <taxon>Mollusca</taxon>
        <taxon>Bivalvia</taxon>
        <taxon>Autobranchia</taxon>
        <taxon>Pteriomorphia</taxon>
        <taxon>Pectinida</taxon>
        <taxon>Pectinoidea</taxon>
        <taxon>Pectinidae</taxon>
        <taxon>Mizuhopecten</taxon>
    </lineage>
</organism>
<sequence length="111" mass="12307">MSLTPERRGITIIRAGQGQMGTSSALRVIQVIGQIDTMAALRVTQVIGQTDSMSALRATEVIGQTHKSINLMTFLSITRVNRIMVEMVILSMRGTLDQEEETIDICTIRRM</sequence>
<dbReference type="EMBL" id="NEDP02005414">
    <property type="protein sequence ID" value="OWF41268.1"/>
    <property type="molecule type" value="Genomic_DNA"/>
</dbReference>
<comment type="caution">
    <text evidence="1">The sequence shown here is derived from an EMBL/GenBank/DDBJ whole genome shotgun (WGS) entry which is preliminary data.</text>
</comment>
<accession>A0A210PXP6</accession>
<gene>
    <name evidence="1" type="ORF">KP79_PYT02211</name>
</gene>
<dbReference type="AlphaFoldDB" id="A0A210PXP6"/>
<keyword evidence="2" id="KW-1185">Reference proteome</keyword>
<proteinExistence type="predicted"/>
<protein>
    <submittedName>
        <fullName evidence="1">Uncharacterized protein</fullName>
    </submittedName>
</protein>
<reference evidence="1 2" key="1">
    <citation type="journal article" date="2017" name="Nat. Ecol. Evol.">
        <title>Scallop genome provides insights into evolution of bilaterian karyotype and development.</title>
        <authorList>
            <person name="Wang S."/>
            <person name="Zhang J."/>
            <person name="Jiao W."/>
            <person name="Li J."/>
            <person name="Xun X."/>
            <person name="Sun Y."/>
            <person name="Guo X."/>
            <person name="Huan P."/>
            <person name="Dong B."/>
            <person name="Zhang L."/>
            <person name="Hu X."/>
            <person name="Sun X."/>
            <person name="Wang J."/>
            <person name="Zhao C."/>
            <person name="Wang Y."/>
            <person name="Wang D."/>
            <person name="Huang X."/>
            <person name="Wang R."/>
            <person name="Lv J."/>
            <person name="Li Y."/>
            <person name="Zhang Z."/>
            <person name="Liu B."/>
            <person name="Lu W."/>
            <person name="Hui Y."/>
            <person name="Liang J."/>
            <person name="Zhou Z."/>
            <person name="Hou R."/>
            <person name="Li X."/>
            <person name="Liu Y."/>
            <person name="Li H."/>
            <person name="Ning X."/>
            <person name="Lin Y."/>
            <person name="Zhao L."/>
            <person name="Xing Q."/>
            <person name="Dou J."/>
            <person name="Li Y."/>
            <person name="Mao J."/>
            <person name="Guo H."/>
            <person name="Dou H."/>
            <person name="Li T."/>
            <person name="Mu C."/>
            <person name="Jiang W."/>
            <person name="Fu Q."/>
            <person name="Fu X."/>
            <person name="Miao Y."/>
            <person name="Liu J."/>
            <person name="Yu Q."/>
            <person name="Li R."/>
            <person name="Liao H."/>
            <person name="Li X."/>
            <person name="Kong Y."/>
            <person name="Jiang Z."/>
            <person name="Chourrout D."/>
            <person name="Li R."/>
            <person name="Bao Z."/>
        </authorList>
    </citation>
    <scope>NUCLEOTIDE SEQUENCE [LARGE SCALE GENOMIC DNA]</scope>
    <source>
        <strain evidence="1 2">PY_sf001</strain>
    </source>
</reference>
<evidence type="ECO:0000313" key="1">
    <source>
        <dbReference type="EMBL" id="OWF41268.1"/>
    </source>
</evidence>
<name>A0A210PXP6_MIZYE</name>